<dbReference type="RefSeq" id="WP_067632270.1">
    <property type="nucleotide sequence ID" value="NZ_CP013213.1"/>
</dbReference>
<evidence type="ECO:0000313" key="2">
    <source>
        <dbReference type="EMBL" id="AMC93460.1"/>
    </source>
</evidence>
<dbReference type="PROSITE" id="PS51257">
    <property type="entry name" value="PROKAR_LIPOPROTEIN"/>
    <property type="match status" value="1"/>
</dbReference>
<proteinExistence type="predicted"/>
<accession>A0A0X8GZS6</accession>
<reference evidence="2 3" key="1">
    <citation type="submission" date="2015-10" db="EMBL/GenBank/DDBJ databases">
        <title>Erysipelothrix larvae sp. LV19 isolated from the larval gut of the rhinoceros beetle, Trypoxylus dichotomus.</title>
        <authorList>
            <person name="Lim S."/>
            <person name="Kim B.-C."/>
        </authorList>
    </citation>
    <scope>NUCLEOTIDE SEQUENCE [LARGE SCALE GENOMIC DNA]</scope>
    <source>
        <strain evidence="2 3">LV19</strain>
    </source>
</reference>
<gene>
    <name evidence="2" type="ORF">AOC36_05545</name>
</gene>
<evidence type="ECO:0000313" key="3">
    <source>
        <dbReference type="Proteomes" id="UP000063781"/>
    </source>
</evidence>
<name>A0A0X8GZS6_9FIRM</name>
<dbReference type="KEGG" id="erl:AOC36_05545"/>
<dbReference type="STRING" id="1514105.AOC36_05545"/>
<dbReference type="AlphaFoldDB" id="A0A0X8GZS6"/>
<dbReference type="Proteomes" id="UP000063781">
    <property type="component" value="Chromosome"/>
</dbReference>
<evidence type="ECO:0000256" key="1">
    <source>
        <dbReference type="SAM" id="MobiDB-lite"/>
    </source>
</evidence>
<feature type="compositionally biased region" description="Basic and acidic residues" evidence="1">
    <location>
        <begin position="209"/>
        <end position="230"/>
    </location>
</feature>
<dbReference type="OrthoDB" id="1651571at2"/>
<feature type="region of interest" description="Disordered" evidence="1">
    <location>
        <begin position="202"/>
        <end position="230"/>
    </location>
</feature>
<sequence>MKKVLITVLLAMVILLTGCQVQSIESVIQSTLSSPLPSTTNHSKPMFRYYVPSTVGVKSSSQNSTLLNINGYDVLMNLSISQIISSEYYEADDAIPALNLENFEVMFQYTGAYYDAQSVSRNFHVDIIRLRDNTVSIILNNQLVDIIAVVSDTSLNLTLEHMITIMRSVDVDNDLVVATYSTKEIIDRDAIFSEFFEQVPPENGSLQDMYDRLNPDRNQDTDDSNDQRAD</sequence>
<protein>
    <submittedName>
        <fullName evidence="2">Uncharacterized protein</fullName>
    </submittedName>
</protein>
<dbReference type="EMBL" id="CP013213">
    <property type="protein sequence ID" value="AMC93460.1"/>
    <property type="molecule type" value="Genomic_DNA"/>
</dbReference>
<keyword evidence="3" id="KW-1185">Reference proteome</keyword>
<organism evidence="2 3">
    <name type="scientific">Erysipelothrix larvae</name>
    <dbReference type="NCBI Taxonomy" id="1514105"/>
    <lineage>
        <taxon>Bacteria</taxon>
        <taxon>Bacillati</taxon>
        <taxon>Bacillota</taxon>
        <taxon>Erysipelotrichia</taxon>
        <taxon>Erysipelotrichales</taxon>
        <taxon>Erysipelotrichaceae</taxon>
        <taxon>Erysipelothrix</taxon>
    </lineage>
</organism>